<feature type="region of interest" description="Disordered" evidence="1">
    <location>
        <begin position="67"/>
        <end position="89"/>
    </location>
</feature>
<sequence>MASLLPNPNPMMLGLGGTVNAGEATNSIESMMSKCSVYGERGKGSAVEQETKAVRLLIIDSLEAATTGRRRSSNGALHEWHARKERKEA</sequence>
<feature type="compositionally biased region" description="Basic and acidic residues" evidence="1">
    <location>
        <begin position="78"/>
        <end position="89"/>
    </location>
</feature>
<reference evidence="2 3" key="1">
    <citation type="journal article" date="2014" name="Am. J. Bot.">
        <title>Genome assembly and annotation for red clover (Trifolium pratense; Fabaceae).</title>
        <authorList>
            <person name="Istvanek J."/>
            <person name="Jaros M."/>
            <person name="Krenek A."/>
            <person name="Repkova J."/>
        </authorList>
    </citation>
    <scope>NUCLEOTIDE SEQUENCE [LARGE SCALE GENOMIC DNA]</scope>
    <source>
        <strain evidence="3">cv. Tatra</strain>
        <tissue evidence="2">Young leaves</tissue>
    </source>
</reference>
<dbReference type="AlphaFoldDB" id="A0A2K3LXL6"/>
<evidence type="ECO:0000313" key="3">
    <source>
        <dbReference type="Proteomes" id="UP000236291"/>
    </source>
</evidence>
<dbReference type="EMBL" id="ASHM01043775">
    <property type="protein sequence ID" value="PNX83278.1"/>
    <property type="molecule type" value="Genomic_DNA"/>
</dbReference>
<evidence type="ECO:0000256" key="1">
    <source>
        <dbReference type="SAM" id="MobiDB-lite"/>
    </source>
</evidence>
<gene>
    <name evidence="2" type="ORF">L195_g039318</name>
</gene>
<evidence type="ECO:0000313" key="2">
    <source>
        <dbReference type="EMBL" id="PNX83278.1"/>
    </source>
</evidence>
<protein>
    <submittedName>
        <fullName evidence="2">Uncharacterized protein</fullName>
    </submittedName>
</protein>
<name>A0A2K3LXL6_TRIPR</name>
<reference evidence="2 3" key="2">
    <citation type="journal article" date="2017" name="Front. Plant Sci.">
        <title>Gene Classification and Mining of Molecular Markers Useful in Red Clover (Trifolium pratense) Breeding.</title>
        <authorList>
            <person name="Istvanek J."/>
            <person name="Dluhosova J."/>
            <person name="Dluhos P."/>
            <person name="Patkova L."/>
            <person name="Nedelnik J."/>
            <person name="Repkova J."/>
        </authorList>
    </citation>
    <scope>NUCLEOTIDE SEQUENCE [LARGE SCALE GENOMIC DNA]</scope>
    <source>
        <strain evidence="3">cv. Tatra</strain>
        <tissue evidence="2">Young leaves</tissue>
    </source>
</reference>
<organism evidence="2 3">
    <name type="scientific">Trifolium pratense</name>
    <name type="common">Red clover</name>
    <dbReference type="NCBI Taxonomy" id="57577"/>
    <lineage>
        <taxon>Eukaryota</taxon>
        <taxon>Viridiplantae</taxon>
        <taxon>Streptophyta</taxon>
        <taxon>Embryophyta</taxon>
        <taxon>Tracheophyta</taxon>
        <taxon>Spermatophyta</taxon>
        <taxon>Magnoliopsida</taxon>
        <taxon>eudicotyledons</taxon>
        <taxon>Gunneridae</taxon>
        <taxon>Pentapetalae</taxon>
        <taxon>rosids</taxon>
        <taxon>fabids</taxon>
        <taxon>Fabales</taxon>
        <taxon>Fabaceae</taxon>
        <taxon>Papilionoideae</taxon>
        <taxon>50 kb inversion clade</taxon>
        <taxon>NPAAA clade</taxon>
        <taxon>Hologalegina</taxon>
        <taxon>IRL clade</taxon>
        <taxon>Trifolieae</taxon>
        <taxon>Trifolium</taxon>
    </lineage>
</organism>
<comment type="caution">
    <text evidence="2">The sequence shown here is derived from an EMBL/GenBank/DDBJ whole genome shotgun (WGS) entry which is preliminary data.</text>
</comment>
<dbReference type="Proteomes" id="UP000236291">
    <property type="component" value="Unassembled WGS sequence"/>
</dbReference>
<accession>A0A2K3LXL6</accession>
<proteinExistence type="predicted"/>